<sequence length="113" mass="12737">MLDLIGRRSGDLLCSHMRAVSILDSVMAVCWLEAGQDVLQKDNTCPHTTVVTQRVLQSVDMLPWPASSPDLSPIDHVWEKIGRYIQRHPQLARSVADLTDKVQQEWNSISQTT</sequence>
<gene>
    <name evidence="1" type="ORF">AVEN_217594_1</name>
</gene>
<dbReference type="GO" id="GO:0003676">
    <property type="term" value="F:nucleic acid binding"/>
    <property type="evidence" value="ECO:0007669"/>
    <property type="project" value="InterPro"/>
</dbReference>
<name>A0A4Y2FHG2_ARAVE</name>
<proteinExistence type="predicted"/>
<comment type="caution">
    <text evidence="1">The sequence shown here is derived from an EMBL/GenBank/DDBJ whole genome shotgun (WGS) entry which is preliminary data.</text>
</comment>
<dbReference type="InterPro" id="IPR036397">
    <property type="entry name" value="RNaseH_sf"/>
</dbReference>
<accession>A0A4Y2FHG2</accession>
<dbReference type="EMBL" id="BGPR01000913">
    <property type="protein sequence ID" value="GBM39996.1"/>
    <property type="molecule type" value="Genomic_DNA"/>
</dbReference>
<keyword evidence="2" id="KW-1185">Reference proteome</keyword>
<dbReference type="Gene3D" id="3.30.420.10">
    <property type="entry name" value="Ribonuclease H-like superfamily/Ribonuclease H"/>
    <property type="match status" value="1"/>
</dbReference>
<evidence type="ECO:0008006" key="3">
    <source>
        <dbReference type="Google" id="ProtNLM"/>
    </source>
</evidence>
<evidence type="ECO:0000313" key="2">
    <source>
        <dbReference type="Proteomes" id="UP000499080"/>
    </source>
</evidence>
<dbReference type="Proteomes" id="UP000499080">
    <property type="component" value="Unassembled WGS sequence"/>
</dbReference>
<reference evidence="1 2" key="1">
    <citation type="journal article" date="2019" name="Sci. Rep.">
        <title>Orb-weaving spider Araneus ventricosus genome elucidates the spidroin gene catalogue.</title>
        <authorList>
            <person name="Kono N."/>
            <person name="Nakamura H."/>
            <person name="Ohtoshi R."/>
            <person name="Moran D.A.P."/>
            <person name="Shinohara A."/>
            <person name="Yoshida Y."/>
            <person name="Fujiwara M."/>
            <person name="Mori M."/>
            <person name="Tomita M."/>
            <person name="Arakawa K."/>
        </authorList>
    </citation>
    <scope>NUCLEOTIDE SEQUENCE [LARGE SCALE GENOMIC DNA]</scope>
</reference>
<organism evidence="1 2">
    <name type="scientific">Araneus ventricosus</name>
    <name type="common">Orbweaver spider</name>
    <name type="synonym">Epeira ventricosa</name>
    <dbReference type="NCBI Taxonomy" id="182803"/>
    <lineage>
        <taxon>Eukaryota</taxon>
        <taxon>Metazoa</taxon>
        <taxon>Ecdysozoa</taxon>
        <taxon>Arthropoda</taxon>
        <taxon>Chelicerata</taxon>
        <taxon>Arachnida</taxon>
        <taxon>Araneae</taxon>
        <taxon>Araneomorphae</taxon>
        <taxon>Entelegynae</taxon>
        <taxon>Araneoidea</taxon>
        <taxon>Araneidae</taxon>
        <taxon>Araneus</taxon>
    </lineage>
</organism>
<dbReference type="AlphaFoldDB" id="A0A4Y2FHG2"/>
<protein>
    <recommendedName>
        <fullName evidence="3">Tc1-like transposase DDE domain-containing protein</fullName>
    </recommendedName>
</protein>
<evidence type="ECO:0000313" key="1">
    <source>
        <dbReference type="EMBL" id="GBM39996.1"/>
    </source>
</evidence>